<keyword evidence="4" id="KW-1185">Reference proteome</keyword>
<dbReference type="InterPro" id="IPR056924">
    <property type="entry name" value="SH3_Tf2-1"/>
</dbReference>
<keyword evidence="1" id="KW-1133">Transmembrane helix</keyword>
<evidence type="ECO:0000313" key="3">
    <source>
        <dbReference type="EMBL" id="RDX96658.1"/>
    </source>
</evidence>
<accession>A0A371H1H1</accession>
<protein>
    <recommendedName>
        <fullName evidence="2">Tf2-1-like SH3-like domain-containing protein</fullName>
    </recommendedName>
</protein>
<reference evidence="3" key="1">
    <citation type="submission" date="2018-05" db="EMBL/GenBank/DDBJ databases">
        <title>Draft genome of Mucuna pruriens seed.</title>
        <authorList>
            <person name="Nnadi N.E."/>
            <person name="Vos R."/>
            <person name="Hasami M.H."/>
            <person name="Devisetty U.K."/>
            <person name="Aguiy J.C."/>
        </authorList>
    </citation>
    <scope>NUCLEOTIDE SEQUENCE [LARGE SCALE GENOMIC DNA]</scope>
    <source>
        <strain evidence="3">JCA_2017</strain>
    </source>
</reference>
<dbReference type="Pfam" id="PF24626">
    <property type="entry name" value="SH3_Tf2-1"/>
    <property type="match status" value="1"/>
</dbReference>
<evidence type="ECO:0000313" key="4">
    <source>
        <dbReference type="Proteomes" id="UP000257109"/>
    </source>
</evidence>
<dbReference type="Proteomes" id="UP000257109">
    <property type="component" value="Unassembled WGS sequence"/>
</dbReference>
<keyword evidence="1" id="KW-0472">Membrane</keyword>
<dbReference type="AlphaFoldDB" id="A0A371H1H1"/>
<evidence type="ECO:0000259" key="2">
    <source>
        <dbReference type="Pfam" id="PF24626"/>
    </source>
</evidence>
<evidence type="ECO:0000256" key="1">
    <source>
        <dbReference type="SAM" id="Phobius"/>
    </source>
</evidence>
<name>A0A371H1H1_MUCPR</name>
<dbReference type="EMBL" id="QJKJ01003836">
    <property type="protein sequence ID" value="RDX96658.1"/>
    <property type="molecule type" value="Genomic_DNA"/>
</dbReference>
<sequence length="177" mass="20489">MLHEKTQLNMEKKGEKYAKHANKGKKEVICKKGGLAWVHLRKERFPHLRKSKLLPKGDGPFKILKKIRPNLGQIPLKKGRMMHIWEATVKELKEATYRGRLKRIQEEVQLKLATLMTQKKPQEGLSFLSTIVLSKKLILIKLLLIVVLNITSLMGELKFFFGLQIKQAEDGIYIHQT</sequence>
<keyword evidence="1" id="KW-0812">Transmembrane</keyword>
<feature type="transmembrane region" description="Helical" evidence="1">
    <location>
        <begin position="137"/>
        <end position="155"/>
    </location>
</feature>
<proteinExistence type="predicted"/>
<feature type="domain" description="Tf2-1-like SH3-like" evidence="2">
    <location>
        <begin position="35"/>
        <end position="78"/>
    </location>
</feature>
<feature type="non-terminal residue" evidence="3">
    <location>
        <position position="1"/>
    </location>
</feature>
<comment type="caution">
    <text evidence="3">The sequence shown here is derived from an EMBL/GenBank/DDBJ whole genome shotgun (WGS) entry which is preliminary data.</text>
</comment>
<gene>
    <name evidence="3" type="ORF">CR513_20631</name>
</gene>
<organism evidence="3 4">
    <name type="scientific">Mucuna pruriens</name>
    <name type="common">Velvet bean</name>
    <name type="synonym">Dolichos pruriens</name>
    <dbReference type="NCBI Taxonomy" id="157652"/>
    <lineage>
        <taxon>Eukaryota</taxon>
        <taxon>Viridiplantae</taxon>
        <taxon>Streptophyta</taxon>
        <taxon>Embryophyta</taxon>
        <taxon>Tracheophyta</taxon>
        <taxon>Spermatophyta</taxon>
        <taxon>Magnoliopsida</taxon>
        <taxon>eudicotyledons</taxon>
        <taxon>Gunneridae</taxon>
        <taxon>Pentapetalae</taxon>
        <taxon>rosids</taxon>
        <taxon>fabids</taxon>
        <taxon>Fabales</taxon>
        <taxon>Fabaceae</taxon>
        <taxon>Papilionoideae</taxon>
        <taxon>50 kb inversion clade</taxon>
        <taxon>NPAAA clade</taxon>
        <taxon>indigoferoid/millettioid clade</taxon>
        <taxon>Phaseoleae</taxon>
        <taxon>Mucuna</taxon>
    </lineage>
</organism>